<dbReference type="FunFam" id="3.40.50.300:FF:000224">
    <property type="entry name" value="Energy-coupling factor transporter ATP-binding protein EcfA"/>
    <property type="match status" value="1"/>
</dbReference>
<keyword evidence="3" id="KW-0813">Transport</keyword>
<dbReference type="NCBIfam" id="NF010167">
    <property type="entry name" value="PRK13648.1"/>
    <property type="match status" value="1"/>
</dbReference>
<dbReference type="AlphaFoldDB" id="A0AAX3W1U2"/>
<dbReference type="PROSITE" id="PS50893">
    <property type="entry name" value="ABC_TRANSPORTER_2"/>
    <property type="match status" value="1"/>
</dbReference>
<dbReference type="Gene3D" id="3.40.50.300">
    <property type="entry name" value="P-loop containing nucleotide triphosphate hydrolases"/>
    <property type="match status" value="1"/>
</dbReference>
<dbReference type="PANTHER" id="PTHR43553">
    <property type="entry name" value="HEAVY METAL TRANSPORTER"/>
    <property type="match status" value="1"/>
</dbReference>
<dbReference type="PANTHER" id="PTHR43553:SF24">
    <property type="entry name" value="ENERGY-COUPLING FACTOR TRANSPORTER ATP-BINDING PROTEIN ECFA1"/>
    <property type="match status" value="1"/>
</dbReference>
<evidence type="ECO:0000256" key="2">
    <source>
        <dbReference type="ARBA" id="ARBA00005417"/>
    </source>
</evidence>
<evidence type="ECO:0000256" key="3">
    <source>
        <dbReference type="ARBA" id="ARBA00022448"/>
    </source>
</evidence>
<proteinExistence type="inferred from homology"/>
<dbReference type="InterPro" id="IPR027417">
    <property type="entry name" value="P-loop_NTPase"/>
</dbReference>
<protein>
    <submittedName>
        <fullName evidence="10">Energy-coupling factor transporter ATPase</fullName>
    </submittedName>
</protein>
<evidence type="ECO:0000256" key="8">
    <source>
        <dbReference type="ARBA" id="ARBA00023136"/>
    </source>
</evidence>
<organism evidence="10 11">
    <name type="scientific">Mammaliicoccus lentus</name>
    <name type="common">Staphylococcus lentus</name>
    <dbReference type="NCBI Taxonomy" id="42858"/>
    <lineage>
        <taxon>Bacteria</taxon>
        <taxon>Bacillati</taxon>
        <taxon>Bacillota</taxon>
        <taxon>Bacilli</taxon>
        <taxon>Bacillales</taxon>
        <taxon>Staphylococcaceae</taxon>
        <taxon>Mammaliicoccus</taxon>
    </lineage>
</organism>
<keyword evidence="8" id="KW-0472">Membrane</keyword>
<evidence type="ECO:0000313" key="11">
    <source>
        <dbReference type="Proteomes" id="UP001223261"/>
    </source>
</evidence>
<evidence type="ECO:0000313" key="10">
    <source>
        <dbReference type="EMBL" id="WHI59345.1"/>
    </source>
</evidence>
<keyword evidence="7" id="KW-1278">Translocase</keyword>
<dbReference type="NCBIfam" id="TIGR04520">
    <property type="entry name" value="ECF_ATPase_1"/>
    <property type="match status" value="1"/>
</dbReference>
<dbReference type="GO" id="GO:0005524">
    <property type="term" value="F:ATP binding"/>
    <property type="evidence" value="ECO:0007669"/>
    <property type="project" value="UniProtKB-KW"/>
</dbReference>
<dbReference type="SMART" id="SM00382">
    <property type="entry name" value="AAA"/>
    <property type="match status" value="1"/>
</dbReference>
<sequence>MVQNEIIRFSNVTFKYDEDEPTALENVTFNIKRGKWTSIVGHNGSGKSTFAKLLMGINNNYEGDIIVKDIKVSEENIDEVRKHIGIVFQNPDNQFIGSTVEYDVAFGMENQGIEYSLMHTIVDQVLTEVGMLEMKTFEPSHLSGGQKQRVAIAGILAMSPDVIILDEATAMLDPEGKESIMNLIKTIQDERHLTVISITHDLEEAVEADEIIVMNKGKVYKQDVPEEIFKEGAYLTEIGLDLPFAMRMNSLLLNNYAFSSFEQLVNRL</sequence>
<dbReference type="CDD" id="cd03225">
    <property type="entry name" value="ABC_cobalt_CbiO_domain1"/>
    <property type="match status" value="1"/>
</dbReference>
<comment type="similarity">
    <text evidence="2">Belongs to the ABC transporter superfamily.</text>
</comment>
<evidence type="ECO:0000259" key="9">
    <source>
        <dbReference type="PROSITE" id="PS50893"/>
    </source>
</evidence>
<evidence type="ECO:0000256" key="4">
    <source>
        <dbReference type="ARBA" id="ARBA00022475"/>
    </source>
</evidence>
<name>A0AAX3W1U2_MAMLE</name>
<keyword evidence="4" id="KW-1003">Cell membrane</keyword>
<gene>
    <name evidence="10" type="ORF">PYH69_11545</name>
</gene>
<dbReference type="GO" id="GO:0016887">
    <property type="term" value="F:ATP hydrolysis activity"/>
    <property type="evidence" value="ECO:0007669"/>
    <property type="project" value="InterPro"/>
</dbReference>
<dbReference type="InterPro" id="IPR030947">
    <property type="entry name" value="EcfA_1"/>
</dbReference>
<dbReference type="Pfam" id="PF00005">
    <property type="entry name" value="ABC_tran"/>
    <property type="match status" value="1"/>
</dbReference>
<dbReference type="SUPFAM" id="SSF52540">
    <property type="entry name" value="P-loop containing nucleoside triphosphate hydrolases"/>
    <property type="match status" value="1"/>
</dbReference>
<comment type="subcellular location">
    <subcellularLocation>
        <location evidence="1">Cell membrane</location>
        <topology evidence="1">Peripheral membrane protein</topology>
    </subcellularLocation>
</comment>
<evidence type="ECO:0000256" key="5">
    <source>
        <dbReference type="ARBA" id="ARBA00022741"/>
    </source>
</evidence>
<dbReference type="RefSeq" id="WP_282861891.1">
    <property type="nucleotide sequence ID" value="NZ_CP118848.1"/>
</dbReference>
<dbReference type="InterPro" id="IPR017871">
    <property type="entry name" value="ABC_transporter-like_CS"/>
</dbReference>
<feature type="domain" description="ABC transporter" evidence="9">
    <location>
        <begin position="7"/>
        <end position="241"/>
    </location>
</feature>
<dbReference type="EMBL" id="CP118848">
    <property type="protein sequence ID" value="WHI59345.1"/>
    <property type="molecule type" value="Genomic_DNA"/>
</dbReference>
<dbReference type="GO" id="GO:0043190">
    <property type="term" value="C:ATP-binding cassette (ABC) transporter complex"/>
    <property type="evidence" value="ECO:0007669"/>
    <property type="project" value="TreeGrafter"/>
</dbReference>
<dbReference type="InterPro" id="IPR050095">
    <property type="entry name" value="ECF_ABC_transporter_ATP-bd"/>
</dbReference>
<dbReference type="InterPro" id="IPR003439">
    <property type="entry name" value="ABC_transporter-like_ATP-bd"/>
</dbReference>
<evidence type="ECO:0000256" key="7">
    <source>
        <dbReference type="ARBA" id="ARBA00022967"/>
    </source>
</evidence>
<evidence type="ECO:0000256" key="6">
    <source>
        <dbReference type="ARBA" id="ARBA00022840"/>
    </source>
</evidence>
<dbReference type="GO" id="GO:0015087">
    <property type="term" value="F:cobalt ion transmembrane transporter activity"/>
    <property type="evidence" value="ECO:0007669"/>
    <property type="project" value="UniProtKB-ARBA"/>
</dbReference>
<dbReference type="PROSITE" id="PS00211">
    <property type="entry name" value="ABC_TRANSPORTER_1"/>
    <property type="match status" value="1"/>
</dbReference>
<keyword evidence="6" id="KW-0067">ATP-binding</keyword>
<accession>A0AAX3W1U2</accession>
<reference evidence="10" key="1">
    <citation type="journal article" date="2023" name="Antibiotics">
        <title>Prevalence and Molecular Characterization of Methicillin-Resistant Staphylococci (MRS) and Mammaliicocci (MRM) in Dromedary Camels from Algeria: First Detection of SCCmec-mecC Hybrid in Methicillin-Resistant Mammaliicoccus lentus.</title>
        <authorList>
            <person name="Belhout C."/>
            <person name="Boyen F."/>
            <person name="Vereecke N."/>
            <person name="Theuns S."/>
            <person name="Taibi N."/>
            <person name="Stegger M."/>
            <person name="de la Fe-Rodriguez P.Y."/>
            <person name="Bouayad L."/>
            <person name="Elgroud R."/>
            <person name="Butaye P."/>
        </authorList>
    </citation>
    <scope>NUCLEOTIDE SEQUENCE</scope>
    <source>
        <strain evidence="10">7048</strain>
    </source>
</reference>
<dbReference type="GO" id="GO:0042626">
    <property type="term" value="F:ATPase-coupled transmembrane transporter activity"/>
    <property type="evidence" value="ECO:0007669"/>
    <property type="project" value="TreeGrafter"/>
</dbReference>
<keyword evidence="5" id="KW-0547">Nucleotide-binding</keyword>
<dbReference type="InterPro" id="IPR003593">
    <property type="entry name" value="AAA+_ATPase"/>
</dbReference>
<evidence type="ECO:0000256" key="1">
    <source>
        <dbReference type="ARBA" id="ARBA00004202"/>
    </source>
</evidence>
<dbReference type="InterPro" id="IPR015856">
    <property type="entry name" value="ABC_transpr_CbiO/EcfA_su"/>
</dbReference>
<dbReference type="Proteomes" id="UP001223261">
    <property type="component" value="Chromosome"/>
</dbReference>